<reference evidence="2 3" key="1">
    <citation type="submission" date="2021-03" db="EMBL/GenBank/DDBJ databases">
        <title>Complete Genome Sequences of Two Lysobacter Strains Isolated from Sea Water (Lysobacter caseinilyticus) and Soil (Lysobacter helvus) in South Korea.</title>
        <authorList>
            <person name="Watanabe Y."/>
            <person name="Arakawa K."/>
        </authorList>
    </citation>
    <scope>NUCLEOTIDE SEQUENCE [LARGE SCALE GENOMIC DNA]</scope>
    <source>
        <strain evidence="2 3">KVB24</strain>
    </source>
</reference>
<dbReference type="PROSITE" id="PS51819">
    <property type="entry name" value="VOC"/>
    <property type="match status" value="1"/>
</dbReference>
<feature type="domain" description="VOC" evidence="1">
    <location>
        <begin position="2"/>
        <end position="119"/>
    </location>
</feature>
<sequence>MKLLPAAVLFVHDVARMTAFYRELAGMQRVHGDDRHAVLECDGFQLTIHAIHGAGTDFSTREDSYLKLCFPVDDLAAARVRTRELGGELWPPEREWQARGFRACDGRDPEGNVFQLRMPAP</sequence>
<dbReference type="Pfam" id="PF18029">
    <property type="entry name" value="Glyoxalase_6"/>
    <property type="match status" value="1"/>
</dbReference>
<keyword evidence="3" id="KW-1185">Reference proteome</keyword>
<evidence type="ECO:0000259" key="1">
    <source>
        <dbReference type="PROSITE" id="PS51819"/>
    </source>
</evidence>
<accession>A0ABM7Q6B5</accession>
<evidence type="ECO:0000313" key="2">
    <source>
        <dbReference type="EMBL" id="BCT92918.1"/>
    </source>
</evidence>
<name>A0ABM7Q6B5_9GAMM</name>
<dbReference type="RefSeq" id="WP_213433875.1">
    <property type="nucleotide sequence ID" value="NZ_AP024545.1"/>
</dbReference>
<dbReference type="EMBL" id="AP024545">
    <property type="protein sequence ID" value="BCT92918.1"/>
    <property type="molecule type" value="Genomic_DNA"/>
</dbReference>
<evidence type="ECO:0000313" key="3">
    <source>
        <dbReference type="Proteomes" id="UP000681317"/>
    </source>
</evidence>
<gene>
    <name evidence="2" type="ORF">LYSCAS_19420</name>
</gene>
<protein>
    <recommendedName>
        <fullName evidence="1">VOC domain-containing protein</fullName>
    </recommendedName>
</protein>
<dbReference type="Gene3D" id="3.10.180.10">
    <property type="entry name" value="2,3-Dihydroxybiphenyl 1,2-Dioxygenase, domain 1"/>
    <property type="match status" value="1"/>
</dbReference>
<dbReference type="InterPro" id="IPR029068">
    <property type="entry name" value="Glyas_Bleomycin-R_OHBP_Dase"/>
</dbReference>
<dbReference type="SUPFAM" id="SSF54593">
    <property type="entry name" value="Glyoxalase/Bleomycin resistance protein/Dihydroxybiphenyl dioxygenase"/>
    <property type="match status" value="1"/>
</dbReference>
<dbReference type="InterPro" id="IPR041581">
    <property type="entry name" value="Glyoxalase_6"/>
</dbReference>
<dbReference type="Proteomes" id="UP000681317">
    <property type="component" value="Chromosome"/>
</dbReference>
<organism evidence="2 3">
    <name type="scientific">Noviluteimonas caseinilytica</name>
    <dbReference type="NCBI Taxonomy" id="2675101"/>
    <lineage>
        <taxon>Bacteria</taxon>
        <taxon>Pseudomonadati</taxon>
        <taxon>Pseudomonadota</taxon>
        <taxon>Gammaproteobacteria</taxon>
        <taxon>Lysobacterales</taxon>
        <taxon>Lysobacteraceae</taxon>
        <taxon>Noviluteimonas</taxon>
    </lineage>
</organism>
<proteinExistence type="predicted"/>
<dbReference type="InterPro" id="IPR037523">
    <property type="entry name" value="VOC_core"/>
</dbReference>